<evidence type="ECO:0000256" key="1">
    <source>
        <dbReference type="SAM" id="MobiDB-lite"/>
    </source>
</evidence>
<reference evidence="4" key="1">
    <citation type="journal article" date="2021" name="PeerJ">
        <title>Extensive microbial diversity within the chicken gut microbiome revealed by metagenomics and culture.</title>
        <authorList>
            <person name="Gilroy R."/>
            <person name="Ravi A."/>
            <person name="Getino M."/>
            <person name="Pursley I."/>
            <person name="Horton D.L."/>
            <person name="Alikhan N.F."/>
            <person name="Baker D."/>
            <person name="Gharbi K."/>
            <person name="Hall N."/>
            <person name="Watson M."/>
            <person name="Adriaenssens E.M."/>
            <person name="Foster-Nyarko E."/>
            <person name="Jarju S."/>
            <person name="Secka A."/>
            <person name="Antonio M."/>
            <person name="Oren A."/>
            <person name="Chaudhuri R.R."/>
            <person name="La Ragione R."/>
            <person name="Hildebrand F."/>
            <person name="Pallen M.J."/>
        </authorList>
    </citation>
    <scope>NUCLEOTIDE SEQUENCE</scope>
    <source>
        <strain evidence="4">CHK32-1732</strain>
    </source>
</reference>
<feature type="compositionally biased region" description="Acidic residues" evidence="1">
    <location>
        <begin position="85"/>
        <end position="97"/>
    </location>
</feature>
<keyword evidence="2" id="KW-0732">Signal</keyword>
<dbReference type="Proteomes" id="UP000824190">
    <property type="component" value="Unassembled WGS sequence"/>
</dbReference>
<evidence type="ECO:0000256" key="2">
    <source>
        <dbReference type="SAM" id="SignalP"/>
    </source>
</evidence>
<evidence type="ECO:0000313" key="4">
    <source>
        <dbReference type="EMBL" id="HIW91797.1"/>
    </source>
</evidence>
<name>A0A9D1UL62_9CORY</name>
<reference evidence="4" key="2">
    <citation type="submission" date="2021-04" db="EMBL/GenBank/DDBJ databases">
        <authorList>
            <person name="Gilroy R."/>
        </authorList>
    </citation>
    <scope>NUCLEOTIDE SEQUENCE</scope>
    <source>
        <strain evidence="4">CHK32-1732</strain>
    </source>
</reference>
<accession>A0A9D1UL62</accession>
<sequence length="223" mass="22759">MHRVRRSSSRHHRASYALPALPVLTVACASALALGGCTIGDVTGGDDGDGGGSSPANQDAPSDGPVPSDEADASRAADMQAEPEPGAEDEESGEPADTDPTSPGARGVGVGDCVADLDQLSGTEEIEVVDCAEPHVGEVYSQSDITGKTLFPGNQPLGEEAGEICGGEDFTSYVGIAFGESSLDVVTMMPSKDSWAQGDRTVTCVVTDPAVEETEGTLGQSFR</sequence>
<organism evidence="4 5">
    <name type="scientific">Candidatus Corynebacterium avicola</name>
    <dbReference type="NCBI Taxonomy" id="2838527"/>
    <lineage>
        <taxon>Bacteria</taxon>
        <taxon>Bacillati</taxon>
        <taxon>Actinomycetota</taxon>
        <taxon>Actinomycetes</taxon>
        <taxon>Mycobacteriales</taxon>
        <taxon>Corynebacteriaceae</taxon>
        <taxon>Corynebacterium</taxon>
    </lineage>
</organism>
<dbReference type="EMBL" id="DXGC01000077">
    <property type="protein sequence ID" value="HIW91797.1"/>
    <property type="molecule type" value="Genomic_DNA"/>
</dbReference>
<dbReference type="Pfam" id="PF13845">
    <property type="entry name" value="Septum_form"/>
    <property type="match status" value="1"/>
</dbReference>
<dbReference type="PROSITE" id="PS51257">
    <property type="entry name" value="PROKAR_LIPOPROTEIN"/>
    <property type="match status" value="1"/>
</dbReference>
<protein>
    <submittedName>
        <fullName evidence="4">Septum formation family protein</fullName>
    </submittedName>
</protein>
<feature type="region of interest" description="Disordered" evidence="1">
    <location>
        <begin position="45"/>
        <end position="111"/>
    </location>
</feature>
<proteinExistence type="predicted"/>
<evidence type="ECO:0000313" key="5">
    <source>
        <dbReference type="Proteomes" id="UP000824190"/>
    </source>
</evidence>
<dbReference type="AlphaFoldDB" id="A0A9D1UL62"/>
<dbReference type="InterPro" id="IPR026004">
    <property type="entry name" value="Septum_form"/>
</dbReference>
<feature type="domain" description="Septum formation-related" evidence="3">
    <location>
        <begin position="111"/>
        <end position="212"/>
    </location>
</feature>
<comment type="caution">
    <text evidence="4">The sequence shown here is derived from an EMBL/GenBank/DDBJ whole genome shotgun (WGS) entry which is preliminary data.</text>
</comment>
<feature type="signal peptide" evidence="2">
    <location>
        <begin position="1"/>
        <end position="29"/>
    </location>
</feature>
<evidence type="ECO:0000259" key="3">
    <source>
        <dbReference type="Pfam" id="PF13845"/>
    </source>
</evidence>
<gene>
    <name evidence="4" type="ORF">H9870_09085</name>
</gene>
<feature type="chain" id="PRO_5039512767" evidence="2">
    <location>
        <begin position="30"/>
        <end position="223"/>
    </location>
</feature>